<dbReference type="Gene3D" id="3.20.70.20">
    <property type="match status" value="1"/>
</dbReference>
<gene>
    <name evidence="1" type="ORF">METZ01_LOCUS291720</name>
</gene>
<dbReference type="SUPFAM" id="SSF51998">
    <property type="entry name" value="PFL-like glycyl radical enzymes"/>
    <property type="match status" value="1"/>
</dbReference>
<dbReference type="EMBL" id="UINC01088543">
    <property type="protein sequence ID" value="SVC38866.1"/>
    <property type="molecule type" value="Genomic_DNA"/>
</dbReference>
<accession>A0A382LQM9</accession>
<evidence type="ECO:0000313" key="1">
    <source>
        <dbReference type="EMBL" id="SVC38866.1"/>
    </source>
</evidence>
<name>A0A382LQM9_9ZZZZ</name>
<protein>
    <submittedName>
        <fullName evidence="1">Uncharacterized protein</fullName>
    </submittedName>
</protein>
<sequence length="164" mass="18980">MPTQYQQFIHLSRYARWDYDKKRRETWGETVDRYFTFFQEHLKETCDYDLGNGLVEELREEMLALNVMPSMRCLMTAGDALHKENVAGYNCSYVKVDSPRSFDEILYVLMNGTGVGFSVEIEHVNHLPAIAEEFHPTDTTIVVADSKLGWAKAFKELLSLLWTG</sequence>
<feature type="non-terminal residue" evidence="1">
    <location>
        <position position="164"/>
    </location>
</feature>
<proteinExistence type="predicted"/>
<dbReference type="AlphaFoldDB" id="A0A382LQM9"/>
<organism evidence="1">
    <name type="scientific">marine metagenome</name>
    <dbReference type="NCBI Taxonomy" id="408172"/>
    <lineage>
        <taxon>unclassified sequences</taxon>
        <taxon>metagenomes</taxon>
        <taxon>ecological metagenomes</taxon>
    </lineage>
</organism>
<reference evidence="1" key="1">
    <citation type="submission" date="2018-05" db="EMBL/GenBank/DDBJ databases">
        <authorList>
            <person name="Lanie J.A."/>
            <person name="Ng W.-L."/>
            <person name="Kazmierczak K.M."/>
            <person name="Andrzejewski T.M."/>
            <person name="Davidsen T.M."/>
            <person name="Wayne K.J."/>
            <person name="Tettelin H."/>
            <person name="Glass J.I."/>
            <person name="Rusch D."/>
            <person name="Podicherti R."/>
            <person name="Tsui H.-C.T."/>
            <person name="Winkler M.E."/>
        </authorList>
    </citation>
    <scope>NUCLEOTIDE SEQUENCE</scope>
</reference>